<dbReference type="InterPro" id="IPR011527">
    <property type="entry name" value="ABC1_TM_dom"/>
</dbReference>
<accession>A0A6P1D5D9</accession>
<dbReference type="InterPro" id="IPR039421">
    <property type="entry name" value="Type_1_exporter"/>
</dbReference>
<evidence type="ECO:0000256" key="5">
    <source>
        <dbReference type="ARBA" id="ARBA00022692"/>
    </source>
</evidence>
<evidence type="ECO:0000256" key="3">
    <source>
        <dbReference type="ARBA" id="ARBA00022475"/>
    </source>
</evidence>
<dbReference type="EMBL" id="JAAGUZ010000022">
    <property type="protein sequence ID" value="NEW44769.1"/>
    <property type="molecule type" value="Genomic_DNA"/>
</dbReference>
<evidence type="ECO:0000313" key="17">
    <source>
        <dbReference type="Proteomes" id="UP000468928"/>
    </source>
</evidence>
<dbReference type="PANTHER" id="PTHR24221:SF654">
    <property type="entry name" value="ATP-BINDING CASSETTE SUB-FAMILY B MEMBER 6"/>
    <property type="match status" value="1"/>
</dbReference>
<keyword evidence="5 13" id="KW-0812">Transmembrane</keyword>
<feature type="transmembrane region" description="Helical" evidence="13">
    <location>
        <begin position="152"/>
        <end position="178"/>
    </location>
</feature>
<evidence type="ECO:0000256" key="2">
    <source>
        <dbReference type="ARBA" id="ARBA00022448"/>
    </source>
</evidence>
<evidence type="ECO:0000256" key="12">
    <source>
        <dbReference type="SAM" id="MobiDB-lite"/>
    </source>
</evidence>
<evidence type="ECO:0000256" key="4">
    <source>
        <dbReference type="ARBA" id="ARBA00022519"/>
    </source>
</evidence>
<dbReference type="Gene3D" id="1.20.1560.10">
    <property type="entry name" value="ABC transporter type 1, transmembrane domain"/>
    <property type="match status" value="1"/>
</dbReference>
<feature type="transmembrane region" description="Helical" evidence="13">
    <location>
        <begin position="303"/>
        <end position="322"/>
    </location>
</feature>
<keyword evidence="2" id="KW-0813">Transport</keyword>
<feature type="domain" description="ABC transmembrane type-1" evidence="15">
    <location>
        <begin position="46"/>
        <end position="329"/>
    </location>
</feature>
<dbReference type="PROSITE" id="PS50929">
    <property type="entry name" value="ABC_TM1F"/>
    <property type="match status" value="1"/>
</dbReference>
<dbReference type="GO" id="GO:0005524">
    <property type="term" value="F:ATP binding"/>
    <property type="evidence" value="ECO:0007669"/>
    <property type="project" value="UniProtKB-KW"/>
</dbReference>
<dbReference type="InterPro" id="IPR036640">
    <property type="entry name" value="ABC1_TM_sf"/>
</dbReference>
<dbReference type="Pfam" id="PF00664">
    <property type="entry name" value="ABC_membrane"/>
    <property type="match status" value="1"/>
</dbReference>
<keyword evidence="7 16" id="KW-0067">ATP-binding</keyword>
<feature type="transmembrane region" description="Helical" evidence="13">
    <location>
        <begin position="275"/>
        <end position="297"/>
    </location>
</feature>
<gene>
    <name evidence="16" type="ORF">GV789_09935</name>
</gene>
<dbReference type="InterPro" id="IPR017871">
    <property type="entry name" value="ABC_transporter-like_CS"/>
</dbReference>
<keyword evidence="3" id="KW-1003">Cell membrane</keyword>
<comment type="similarity">
    <text evidence="11">Belongs to the ABC transporter superfamily. Siderophore-Fe(3+) uptake transporter (SIUT) (TC 3.A.1.21) family.</text>
</comment>
<name>A0A6P1D5D9_9NOCA</name>
<dbReference type="Pfam" id="PF00005">
    <property type="entry name" value="ABC_tran"/>
    <property type="match status" value="1"/>
</dbReference>
<feature type="transmembrane region" description="Helical" evidence="13">
    <location>
        <begin position="86"/>
        <end position="109"/>
    </location>
</feature>
<evidence type="ECO:0000256" key="11">
    <source>
        <dbReference type="ARBA" id="ARBA00023455"/>
    </source>
</evidence>
<dbReference type="PROSITE" id="PS00211">
    <property type="entry name" value="ABC_TRANSPORTER_1"/>
    <property type="match status" value="1"/>
</dbReference>
<dbReference type="Gene3D" id="3.40.50.300">
    <property type="entry name" value="P-loop containing nucleotide triphosphate hydrolases"/>
    <property type="match status" value="1"/>
</dbReference>
<evidence type="ECO:0000256" key="6">
    <source>
        <dbReference type="ARBA" id="ARBA00022741"/>
    </source>
</evidence>
<dbReference type="SUPFAM" id="SSF90123">
    <property type="entry name" value="ABC transporter transmembrane region"/>
    <property type="match status" value="1"/>
</dbReference>
<dbReference type="SMART" id="SM00382">
    <property type="entry name" value="AAA"/>
    <property type="match status" value="1"/>
</dbReference>
<dbReference type="InterPro" id="IPR027417">
    <property type="entry name" value="P-loop_NTPase"/>
</dbReference>
<evidence type="ECO:0000259" key="14">
    <source>
        <dbReference type="PROSITE" id="PS50893"/>
    </source>
</evidence>
<dbReference type="PANTHER" id="PTHR24221">
    <property type="entry name" value="ATP-BINDING CASSETTE SUB-FAMILY B"/>
    <property type="match status" value="1"/>
</dbReference>
<evidence type="ECO:0000256" key="9">
    <source>
        <dbReference type="ARBA" id="ARBA00022989"/>
    </source>
</evidence>
<feature type="region of interest" description="Disordered" evidence="12">
    <location>
        <begin position="1"/>
        <end position="27"/>
    </location>
</feature>
<comment type="subcellular location">
    <subcellularLocation>
        <location evidence="1">Cell inner membrane</location>
        <topology evidence="1">Multi-pass membrane protein</topology>
    </subcellularLocation>
</comment>
<dbReference type="FunFam" id="3.40.50.300:FF:000221">
    <property type="entry name" value="Multidrug ABC transporter ATP-binding protein"/>
    <property type="match status" value="1"/>
</dbReference>
<evidence type="ECO:0000256" key="10">
    <source>
        <dbReference type="ARBA" id="ARBA00023136"/>
    </source>
</evidence>
<dbReference type="GO" id="GO:0016887">
    <property type="term" value="F:ATP hydrolysis activity"/>
    <property type="evidence" value="ECO:0007669"/>
    <property type="project" value="InterPro"/>
</dbReference>
<organism evidence="16 17">
    <name type="scientific">Nocardia cyriacigeorgica</name>
    <dbReference type="NCBI Taxonomy" id="135487"/>
    <lineage>
        <taxon>Bacteria</taxon>
        <taxon>Bacillati</taxon>
        <taxon>Actinomycetota</taxon>
        <taxon>Actinomycetes</taxon>
        <taxon>Mycobacteriales</taxon>
        <taxon>Nocardiaceae</taxon>
        <taxon>Nocardia</taxon>
    </lineage>
</organism>
<dbReference type="SUPFAM" id="SSF52540">
    <property type="entry name" value="P-loop containing nucleoside triphosphate hydrolases"/>
    <property type="match status" value="1"/>
</dbReference>
<keyword evidence="6" id="KW-0547">Nucleotide-binding</keyword>
<sequence>MRRGSSVPEDSLTGDRPETAADPKQAKQAEKAARNAILAPVRGRLAIASAIVFASALCAVLPFVLIVEAARRLLDGDTTDVWQPVLVALILLGLRGMLYSGALLWTHVIDADNQLHLRQSLADKLRRVPLGWFGARTSGEVKKLLQDDVESIHYLVAHAQMEFTAAIVTPILTLGYLFLVDWRLALALLAPLALYGVALGAMMGRNYDEKMREYTEWEKRSESATVEFVDGIQVVRAFGQARRAHHRYRDAVEGFTDYFKAWATPMTRIEASASLLLNPVFLMVVVLAVGLPLVSGGMSALDLLPFLLLGLGLGTTVLTVGYSAQSLRQADAACLRLYEQLQVAELEQIDQAEAEGVEPGTVRFEDVRFGYHEGHDVLKGVTATLRPGTITALVGPSGSGKSTMAKLLPRFHDVTRGRITIDGQDIRSMRQEDLYRRVAFVFQDVRLLHDTVRANLALARPDASDEEIERVARAAQIHERILELPRGYDSVIGDDARLSGGEAQRLSIARALLADAPILVLDEATAFADPESEAAIQDALAELVAGRTVLVIAHRLHTITGVDELLVLEDGKLVEQGTHDELLAAAGTYRGLWDANEAAVRDLGEIEGAAR</sequence>
<evidence type="ECO:0000256" key="8">
    <source>
        <dbReference type="ARBA" id="ARBA00022967"/>
    </source>
</evidence>
<evidence type="ECO:0000259" key="15">
    <source>
        <dbReference type="PROSITE" id="PS50929"/>
    </source>
</evidence>
<proteinExistence type="inferred from homology"/>
<dbReference type="PROSITE" id="PS50893">
    <property type="entry name" value="ABC_TRANSPORTER_2"/>
    <property type="match status" value="1"/>
</dbReference>
<evidence type="ECO:0000256" key="13">
    <source>
        <dbReference type="SAM" id="Phobius"/>
    </source>
</evidence>
<protein>
    <submittedName>
        <fullName evidence="16">ABC transporter ATP-binding protein</fullName>
    </submittedName>
</protein>
<keyword evidence="4" id="KW-0997">Cell inner membrane</keyword>
<keyword evidence="10 13" id="KW-0472">Membrane</keyword>
<feature type="transmembrane region" description="Helical" evidence="13">
    <location>
        <begin position="184"/>
        <end position="204"/>
    </location>
</feature>
<feature type="domain" description="ABC transporter" evidence="14">
    <location>
        <begin position="362"/>
        <end position="595"/>
    </location>
</feature>
<keyword evidence="9 13" id="KW-1133">Transmembrane helix</keyword>
<reference evidence="16 17" key="1">
    <citation type="submission" date="2020-01" db="EMBL/GenBank/DDBJ databases">
        <title>Genetics and antimicrobial susceptibilities of Nocardia species isolated from the soil; a comparison with species isolated from humans.</title>
        <authorList>
            <person name="Carrasco G."/>
            <person name="Monzon S."/>
            <person name="Sansegundo M."/>
            <person name="Garcia E."/>
            <person name="Garrido N."/>
            <person name="Medina M.J."/>
            <person name="Villalon P."/>
            <person name="Ramirez-Arocha A.C."/>
            <person name="Jimenez P."/>
            <person name="Cuesta I."/>
            <person name="Valdezate S."/>
        </authorList>
    </citation>
    <scope>NUCLEOTIDE SEQUENCE [LARGE SCALE GENOMIC DNA]</scope>
    <source>
        <strain evidence="16 17">CNM20110639</strain>
    </source>
</reference>
<evidence type="ECO:0000313" key="16">
    <source>
        <dbReference type="EMBL" id="NEW44769.1"/>
    </source>
</evidence>
<dbReference type="Proteomes" id="UP000468928">
    <property type="component" value="Unassembled WGS sequence"/>
</dbReference>
<dbReference type="InterPro" id="IPR003593">
    <property type="entry name" value="AAA+_ATPase"/>
</dbReference>
<dbReference type="AlphaFoldDB" id="A0A6P1D5D9"/>
<dbReference type="InterPro" id="IPR003439">
    <property type="entry name" value="ABC_transporter-like_ATP-bd"/>
</dbReference>
<feature type="compositionally biased region" description="Basic and acidic residues" evidence="12">
    <location>
        <begin position="13"/>
        <end position="27"/>
    </location>
</feature>
<feature type="transmembrane region" description="Helical" evidence="13">
    <location>
        <begin position="45"/>
        <end position="66"/>
    </location>
</feature>
<evidence type="ECO:0000256" key="1">
    <source>
        <dbReference type="ARBA" id="ARBA00004429"/>
    </source>
</evidence>
<keyword evidence="8" id="KW-1278">Translocase</keyword>
<dbReference type="GO" id="GO:0140359">
    <property type="term" value="F:ABC-type transporter activity"/>
    <property type="evidence" value="ECO:0007669"/>
    <property type="project" value="InterPro"/>
</dbReference>
<evidence type="ECO:0000256" key="7">
    <source>
        <dbReference type="ARBA" id="ARBA00022840"/>
    </source>
</evidence>
<dbReference type="GO" id="GO:0005886">
    <property type="term" value="C:plasma membrane"/>
    <property type="evidence" value="ECO:0007669"/>
    <property type="project" value="UniProtKB-SubCell"/>
</dbReference>
<comment type="caution">
    <text evidence="16">The sequence shown here is derived from an EMBL/GenBank/DDBJ whole genome shotgun (WGS) entry which is preliminary data.</text>
</comment>